<evidence type="ECO:0000259" key="2">
    <source>
        <dbReference type="Pfam" id="PF13843"/>
    </source>
</evidence>
<feature type="region of interest" description="Disordered" evidence="1">
    <location>
        <begin position="38"/>
        <end position="57"/>
    </location>
</feature>
<feature type="domain" description="PiggyBac transposable element-derived protein" evidence="2">
    <location>
        <begin position="132"/>
        <end position="382"/>
    </location>
</feature>
<dbReference type="PANTHER" id="PTHR46599:SF6">
    <property type="entry name" value="DUAL SPECIFICITY PHOSPHATASE 26"/>
    <property type="match status" value="1"/>
</dbReference>
<organism evidence="3">
    <name type="scientific">Bactrocera latifrons</name>
    <name type="common">Malaysian fruit fly</name>
    <name type="synonym">Chaetodacus latifrons</name>
    <dbReference type="NCBI Taxonomy" id="174628"/>
    <lineage>
        <taxon>Eukaryota</taxon>
        <taxon>Metazoa</taxon>
        <taxon>Ecdysozoa</taxon>
        <taxon>Arthropoda</taxon>
        <taxon>Hexapoda</taxon>
        <taxon>Insecta</taxon>
        <taxon>Pterygota</taxon>
        <taxon>Neoptera</taxon>
        <taxon>Endopterygota</taxon>
        <taxon>Diptera</taxon>
        <taxon>Brachycera</taxon>
        <taxon>Muscomorpha</taxon>
        <taxon>Tephritoidea</taxon>
        <taxon>Tephritidae</taxon>
        <taxon>Bactrocera</taxon>
        <taxon>Bactrocera</taxon>
    </lineage>
</organism>
<reference evidence="3" key="1">
    <citation type="submission" date="2015-06" db="EMBL/GenBank/DDBJ databases">
        <authorList>
            <person name="Hoefler B.C."/>
            <person name="Straight P.D."/>
        </authorList>
    </citation>
    <scope>NUCLEOTIDE SEQUENCE</scope>
</reference>
<dbReference type="AlphaFoldDB" id="A0A0K8V339"/>
<dbReference type="EMBL" id="GDHF01019299">
    <property type="protein sequence ID" value="JAI33015.1"/>
    <property type="molecule type" value="Transcribed_RNA"/>
</dbReference>
<proteinExistence type="predicted"/>
<dbReference type="PANTHER" id="PTHR46599">
    <property type="entry name" value="PIGGYBAC TRANSPOSABLE ELEMENT-DERIVED PROTEIN 4"/>
    <property type="match status" value="1"/>
</dbReference>
<evidence type="ECO:0000256" key="1">
    <source>
        <dbReference type="SAM" id="MobiDB-lite"/>
    </source>
</evidence>
<sequence>MEHSNISQDPHCSKRTSSGTFKNRNELILQWLEKESEHEFSDMDDECNDPNFQPETALLDNDEDNEEQHATTSETQNICEEVNQHPTSDYYKGKKGFMWSARERPKTSRTASHNIIRLPGRLQTSTFEGYLQLWSKIFDESMLECLVQYTNQKLCNYRAKFNNTTKVELMDTYVTEMKAFIGLLYYTSVFKCNDADLRTIFATDGSGREIFRCGMSNFRFSSLVNCLRFDDSTTRAERLKEDQLAPISNFFNKFILNSQFQYTPGPYLCIDEMLLPFKGRCKFKIYMPQKPAQYGIKIMLLVDARTYYIYNAYIYHGKNSDGIGLNEQERKLAAPTQSVLRLVKVVENSKRNITADNWFSYIPLMEALLKKGLTYLGTLKKIKLRYHLLSYRAKLEKSGIQYMALRKNVPYYHMHRKK</sequence>
<accession>A0A0K8V339</accession>
<dbReference type="OrthoDB" id="8059860at2759"/>
<evidence type="ECO:0000313" key="3">
    <source>
        <dbReference type="EMBL" id="JAI33015.1"/>
    </source>
</evidence>
<name>A0A0K8V339_BACLA</name>
<protein>
    <submittedName>
        <fullName evidence="3">PiggyBac transposable element-derived protein 4</fullName>
    </submittedName>
</protein>
<dbReference type="InterPro" id="IPR029526">
    <property type="entry name" value="PGBD"/>
</dbReference>
<gene>
    <name evidence="3" type="primary">PGBD4_22</name>
    <name evidence="3" type="ORF">c1_g1_i6</name>
</gene>
<dbReference type="Pfam" id="PF13843">
    <property type="entry name" value="DDE_Tnp_1_7"/>
    <property type="match status" value="1"/>
</dbReference>